<dbReference type="Gene3D" id="2.60.120.260">
    <property type="entry name" value="Galactose-binding domain-like"/>
    <property type="match status" value="2"/>
</dbReference>
<dbReference type="KEGG" id="ote:Oter_2903"/>
<dbReference type="Gene3D" id="2.60.420.10">
    <property type="entry name" value="Maltose phosphorylase, domain 3"/>
    <property type="match status" value="1"/>
</dbReference>
<dbReference type="GO" id="GO:0005975">
    <property type="term" value="P:carbohydrate metabolic process"/>
    <property type="evidence" value="ECO:0007669"/>
    <property type="project" value="InterPro"/>
</dbReference>
<dbReference type="InterPro" id="IPR008928">
    <property type="entry name" value="6-hairpin_glycosidase_sf"/>
</dbReference>
<dbReference type="EMBL" id="CP001032">
    <property type="protein sequence ID" value="ACB76184.1"/>
    <property type="molecule type" value="Genomic_DNA"/>
</dbReference>
<dbReference type="SUPFAM" id="SSF49785">
    <property type="entry name" value="Galactose-binding domain-like"/>
    <property type="match status" value="1"/>
</dbReference>
<dbReference type="SUPFAM" id="SSF48208">
    <property type="entry name" value="Six-hairpin glycosidases"/>
    <property type="match status" value="1"/>
</dbReference>
<evidence type="ECO:0000259" key="2">
    <source>
        <dbReference type="Pfam" id="PF17389"/>
    </source>
</evidence>
<evidence type="ECO:0000256" key="1">
    <source>
        <dbReference type="SAM" id="SignalP"/>
    </source>
</evidence>
<sequence>MKRMKIMKRRIDIFRSSLFLGAYPAMAAPFVQRSAWIWSAEGTHAAPAPESASPSHYQVRLFRRVFLLENGGREGRIAVSADSRYVLYCNGALIGRGPARGDVHHQFYDTYELAPYLHRGANVLAALVLDMSHVAHRPAALGAPGGVMTYAGGFLLEGGVVDLNDRMEILDTGAAGWKVTVDRSYRFQNDGTRFEGYHGYFEHRVSAEAPADWTAASFDDSAWPDATVLYRAERLENRRDPASPYGLVARMIPPMEVGRVARFAAGVLPGGGKPGAEWKRLAAGKGAVTIPARSTVRIILDAGRMTTAYPLVQTDGGPGAHIRLTYAEALRLPWSTVGARMLGRPQSLANLASHFADESSGWTFDARGHVTGWSDRWEPAGRPREVFEPWHWRSFRFVELEIVTAEEPMELTDLGYRFTAYPYRVEAEFACSDPRLERIWQTALHTMRLCSHETFVDCPHYEQMQYAGDTMITSKLAMLSTGDYALSRQALLQFDWSRIPDGLTQSRYPSRLLQVIPSWSLHWITSIRDYACCSGDLQTVNEVLPGVRVVLDWYRRHADPSGLPSRLPYWNITDWCSWWPRGVVPGADEGPTCIISAQFVQALAEAADLHGWVGQRHEQRRLATEVKTLRGVLRRRFWSRDEGLFFDKPGGPEVSQYGNAWAIVCGAATAADRKRMLARFPADPLLAPGSFFCWHAVFRALEAAGAYDRLPEFLGPWHEMVEAGLDTFVEENSYWRSLCHAWSAHPALEFLAGVLGVKALEPGFATVRVTPHRCGLREARGQVCTPRGPITVAWTWEKGRFRIRVTAPRELQVEIGLPDGSDHRMTHGRFETEVVIHEA</sequence>
<accession>B1ZY35</accession>
<dbReference type="CAZy" id="GH78">
    <property type="family name" value="Glycoside Hydrolase Family 78"/>
</dbReference>
<keyword evidence="5" id="KW-1185">Reference proteome</keyword>
<proteinExistence type="predicted"/>
<feature type="chain" id="PRO_5002774584" evidence="1">
    <location>
        <begin position="28"/>
        <end position="839"/>
    </location>
</feature>
<dbReference type="CAZy" id="CBM67">
    <property type="family name" value="Carbohydrate-Binding Module Family 67"/>
</dbReference>
<dbReference type="HOGENOM" id="CLU_009782_0_0_0"/>
<feature type="signal peptide" evidence="1">
    <location>
        <begin position="1"/>
        <end position="27"/>
    </location>
</feature>
<dbReference type="Proteomes" id="UP000007013">
    <property type="component" value="Chromosome"/>
</dbReference>
<dbReference type="STRING" id="452637.Oter_2903"/>
<dbReference type="InterPro" id="IPR035396">
    <property type="entry name" value="Bac_rhamnosid6H"/>
</dbReference>
<feature type="domain" description="Alpha-L-rhamnosidase six-hairpin glycosidase" evidence="2">
    <location>
        <begin position="427"/>
        <end position="744"/>
    </location>
</feature>
<dbReference type="AlphaFoldDB" id="B1ZY35"/>
<feature type="domain" description="Alpha-L-rhamnosidase C-terminal" evidence="3">
    <location>
        <begin position="756"/>
        <end position="827"/>
    </location>
</feature>
<dbReference type="Pfam" id="PF17389">
    <property type="entry name" value="Bac_rhamnosid6H"/>
    <property type="match status" value="1"/>
</dbReference>
<dbReference type="InterPro" id="IPR012341">
    <property type="entry name" value="6hp_glycosidase-like_sf"/>
</dbReference>
<evidence type="ECO:0000313" key="4">
    <source>
        <dbReference type="EMBL" id="ACB76184.1"/>
    </source>
</evidence>
<keyword evidence="1" id="KW-0732">Signal</keyword>
<reference evidence="4 5" key="1">
    <citation type="journal article" date="2011" name="J. Bacteriol.">
        <title>Genome sequence of the verrucomicrobium Opitutus terrae PB90-1, an abundant inhabitant of rice paddy soil ecosystems.</title>
        <authorList>
            <person name="van Passel M.W."/>
            <person name="Kant R."/>
            <person name="Palva A."/>
            <person name="Copeland A."/>
            <person name="Lucas S."/>
            <person name="Lapidus A."/>
            <person name="Glavina del Rio T."/>
            <person name="Pitluck S."/>
            <person name="Goltsman E."/>
            <person name="Clum A."/>
            <person name="Sun H."/>
            <person name="Schmutz J."/>
            <person name="Larimer F.W."/>
            <person name="Land M.L."/>
            <person name="Hauser L."/>
            <person name="Kyrpides N."/>
            <person name="Mikhailova N."/>
            <person name="Richardson P.P."/>
            <person name="Janssen P.H."/>
            <person name="de Vos W.M."/>
            <person name="Smidt H."/>
        </authorList>
    </citation>
    <scope>NUCLEOTIDE SEQUENCE [LARGE SCALE GENOMIC DNA]</scope>
    <source>
        <strain evidence="5">DSM 11246 / JCM 15787 / PB90-1</strain>
    </source>
</reference>
<evidence type="ECO:0000259" key="3">
    <source>
        <dbReference type="Pfam" id="PF17390"/>
    </source>
</evidence>
<dbReference type="InterPro" id="IPR008979">
    <property type="entry name" value="Galactose-bd-like_sf"/>
</dbReference>
<dbReference type="eggNOG" id="COG3408">
    <property type="taxonomic scope" value="Bacteria"/>
</dbReference>
<evidence type="ECO:0000313" key="5">
    <source>
        <dbReference type="Proteomes" id="UP000007013"/>
    </source>
</evidence>
<dbReference type="InterPro" id="IPR035398">
    <property type="entry name" value="Bac_rhamnosid_C"/>
</dbReference>
<dbReference type="Gene3D" id="1.50.10.10">
    <property type="match status" value="1"/>
</dbReference>
<organism evidence="4 5">
    <name type="scientific">Opitutus terrae (strain DSM 11246 / JCM 15787 / PB90-1)</name>
    <dbReference type="NCBI Taxonomy" id="452637"/>
    <lineage>
        <taxon>Bacteria</taxon>
        <taxon>Pseudomonadati</taxon>
        <taxon>Verrucomicrobiota</taxon>
        <taxon>Opitutia</taxon>
        <taxon>Opitutales</taxon>
        <taxon>Opitutaceae</taxon>
        <taxon>Opitutus</taxon>
    </lineage>
</organism>
<protein>
    <submittedName>
        <fullName evidence="4">Alpha-L-rhamnosidase</fullName>
    </submittedName>
</protein>
<gene>
    <name evidence="4" type="ordered locus">Oter_2903</name>
</gene>
<dbReference type="PANTHER" id="PTHR34987:SF2">
    <property type="entry name" value="B, PUTATIVE (AFU_ORTHOLOGUE AFUA_7G05040)-RELATED"/>
    <property type="match status" value="1"/>
</dbReference>
<dbReference type="PANTHER" id="PTHR34987">
    <property type="entry name" value="C, PUTATIVE (AFU_ORTHOLOGUE AFUA_3G02880)-RELATED"/>
    <property type="match status" value="1"/>
</dbReference>
<dbReference type="Pfam" id="PF17390">
    <property type="entry name" value="Bac_rhamnosid_C"/>
    <property type="match status" value="1"/>
</dbReference>
<name>B1ZY35_OPITP</name>